<dbReference type="GO" id="GO:0005507">
    <property type="term" value="F:copper ion binding"/>
    <property type="evidence" value="ECO:0007669"/>
    <property type="project" value="InterPro"/>
</dbReference>
<dbReference type="PROSITE" id="PS00154">
    <property type="entry name" value="ATPASE_E1_E2"/>
    <property type="match status" value="1"/>
</dbReference>
<dbReference type="RefSeq" id="WP_011791937.1">
    <property type="nucleotide sequence ID" value="NC_008751.1"/>
</dbReference>
<gene>
    <name evidence="13" type="ordered locus">Dvul_0934</name>
</gene>
<dbReference type="CDD" id="cd02094">
    <property type="entry name" value="P-type_ATPase_Cu-like"/>
    <property type="match status" value="1"/>
</dbReference>
<dbReference type="EMBL" id="CP000527">
    <property type="protein sequence ID" value="ABM27955.1"/>
    <property type="molecule type" value="Genomic_DNA"/>
</dbReference>
<dbReference type="SUPFAM" id="SSF55008">
    <property type="entry name" value="HMA, heavy metal-associated domain"/>
    <property type="match status" value="2"/>
</dbReference>
<dbReference type="Gene3D" id="3.40.50.1000">
    <property type="entry name" value="HAD superfamily/HAD-like"/>
    <property type="match status" value="1"/>
</dbReference>
<evidence type="ECO:0000313" key="13">
    <source>
        <dbReference type="EMBL" id="ABM27955.1"/>
    </source>
</evidence>
<dbReference type="HOGENOM" id="CLU_001771_0_2_7"/>
<dbReference type="PANTHER" id="PTHR43520">
    <property type="entry name" value="ATP7, ISOFORM B"/>
    <property type="match status" value="1"/>
</dbReference>
<keyword evidence="9 11" id="KW-1133">Transmembrane helix</keyword>
<keyword evidence="3 11" id="KW-0812">Transmembrane</keyword>
<keyword evidence="6" id="KW-0187">Copper transport</keyword>
<evidence type="ECO:0000256" key="6">
    <source>
        <dbReference type="ARBA" id="ARBA00022796"/>
    </source>
</evidence>
<keyword evidence="4" id="KW-0479">Metal-binding</keyword>
<dbReference type="GO" id="GO:0012505">
    <property type="term" value="C:endomembrane system"/>
    <property type="evidence" value="ECO:0007669"/>
    <property type="project" value="UniProtKB-SubCell"/>
</dbReference>
<dbReference type="CDD" id="cd00371">
    <property type="entry name" value="HMA"/>
    <property type="match status" value="2"/>
</dbReference>
<organism evidence="13 14">
    <name type="scientific">Nitratidesulfovibrio vulgaris (strain DP4)</name>
    <name type="common">Desulfovibrio vulgaris</name>
    <dbReference type="NCBI Taxonomy" id="391774"/>
    <lineage>
        <taxon>Bacteria</taxon>
        <taxon>Pseudomonadati</taxon>
        <taxon>Thermodesulfobacteriota</taxon>
        <taxon>Desulfovibrionia</taxon>
        <taxon>Desulfovibrionales</taxon>
        <taxon>Desulfovibrionaceae</taxon>
        <taxon>Nitratidesulfovibrio</taxon>
    </lineage>
</organism>
<evidence type="ECO:0000256" key="9">
    <source>
        <dbReference type="ARBA" id="ARBA00022989"/>
    </source>
</evidence>
<dbReference type="InterPro" id="IPR001757">
    <property type="entry name" value="P_typ_ATPase"/>
</dbReference>
<dbReference type="PANTHER" id="PTHR43520:SF8">
    <property type="entry name" value="P-TYPE CU(+) TRANSPORTER"/>
    <property type="match status" value="1"/>
</dbReference>
<evidence type="ECO:0000256" key="11">
    <source>
        <dbReference type="SAM" id="Phobius"/>
    </source>
</evidence>
<dbReference type="InterPro" id="IPR059000">
    <property type="entry name" value="ATPase_P-type_domA"/>
</dbReference>
<dbReference type="GO" id="GO:0055070">
    <property type="term" value="P:copper ion homeostasis"/>
    <property type="evidence" value="ECO:0007669"/>
    <property type="project" value="TreeGrafter"/>
</dbReference>
<dbReference type="SUPFAM" id="SSF56784">
    <property type="entry name" value="HAD-like"/>
    <property type="match status" value="1"/>
</dbReference>
<keyword evidence="5" id="KW-0677">Repeat</keyword>
<sequence>MDSRTDSVRHRSRMPVRGMTCAVCAGRIEKMVGRMEGVETVAVNLATEVMDVTWDDRTDLDAIVRQVSALGFEAMPPDAAPAGGGNDLRFAVSGMTCAVCAGRIEKVVGTMDGVGAVSVNLAAETAQVTPLPGVDAGSLAASVVERISGLGFGATLQEQAADAASSASLWERQRHDADARLARMKARLVPEFGFTVPLLLLSMGHMMGLPLPGFLHPAHSPLTFAVAQLLLTLPVMWSGRDFYRIGFGNLRRLSPNMDSLVALGTGAAFIYSLWNTVEIALGVDVAHRVMDLYYESAAVLITLVSLGKYFEMRSRARTSEAIKSLMDLAPETALRLVSADGGPAVGHETGDGTNVAVQEVPVSEVRAGDLLQVRPGARIPVDGMVVSGTSSVDESMLTGESLPVSKTGGDNVAGGTINRLGTFVMRAERVGADTVLARIIRLVEEAQGSKAPIANIADRVSLYFVPTVMALAVLAGVGWYTVGDADFTFALRIFVAVMVIACPCAMGLATPTSIMVGTGRGAQLGILVKSGAALETAGRVDTVVFDKTGTLTEGKPRLVHVSAVEDGPWQTDVSASGGDGTQGGASGMRLTQPLAPDVAEDTPRRMVLRLAASLEAVSEHPLAEAILAGAAEAGIAPWPVEAFEAVPGRGVRGRVRTDAGESGVLLGNHAFMAEAGVAGLDAHGLREMLDALADAGVTPLLLAAAGEMRGIVGVADPLRAEARGVLERLRQCGVRAVMLTGDNRRTAEAIARQAGMDEVVAEVMPDAKEREVSRLQGEGRVVAMVGDGINDAPALARADVGIAMGTGIDVAVEAGDIVLLRGGLTSVPVAMELSRATMRNIRQNLFWAFGYNVLGIPVAAGLLYAFGGPTLSPMLAGAAMALSSVSVVGNALRLRLFTPERGGTC</sequence>
<evidence type="ECO:0000256" key="7">
    <source>
        <dbReference type="ARBA" id="ARBA00022842"/>
    </source>
</evidence>
<feature type="transmembrane region" description="Helical" evidence="11">
    <location>
        <begin position="188"/>
        <end position="209"/>
    </location>
</feature>
<dbReference type="InterPro" id="IPR036412">
    <property type="entry name" value="HAD-like_sf"/>
</dbReference>
<keyword evidence="6" id="KW-0406">Ion transport</keyword>
<dbReference type="InterPro" id="IPR008250">
    <property type="entry name" value="ATPase_P-typ_transduc_dom_A_sf"/>
</dbReference>
<dbReference type="SFLD" id="SFLDF00027">
    <property type="entry name" value="p-type_atpase"/>
    <property type="match status" value="1"/>
</dbReference>
<keyword evidence="10 11" id="KW-0472">Membrane</keyword>
<dbReference type="GO" id="GO:0016887">
    <property type="term" value="F:ATP hydrolysis activity"/>
    <property type="evidence" value="ECO:0007669"/>
    <property type="project" value="InterPro"/>
</dbReference>
<feature type="transmembrane region" description="Helical" evidence="11">
    <location>
        <begin position="460"/>
        <end position="481"/>
    </location>
</feature>
<dbReference type="InterPro" id="IPR006121">
    <property type="entry name" value="HMA_dom"/>
</dbReference>
<evidence type="ECO:0000256" key="2">
    <source>
        <dbReference type="ARBA" id="ARBA00006024"/>
    </source>
</evidence>
<dbReference type="FunFam" id="2.70.150.10:FF:000002">
    <property type="entry name" value="Copper-transporting ATPase 1, putative"/>
    <property type="match status" value="1"/>
</dbReference>
<evidence type="ECO:0000259" key="12">
    <source>
        <dbReference type="PROSITE" id="PS50846"/>
    </source>
</evidence>
<evidence type="ECO:0000256" key="1">
    <source>
        <dbReference type="ARBA" id="ARBA00004127"/>
    </source>
</evidence>
<dbReference type="Gene3D" id="3.30.70.100">
    <property type="match status" value="2"/>
</dbReference>
<keyword evidence="8" id="KW-1278">Translocase</keyword>
<dbReference type="GO" id="GO:0016020">
    <property type="term" value="C:membrane"/>
    <property type="evidence" value="ECO:0007669"/>
    <property type="project" value="InterPro"/>
</dbReference>
<dbReference type="SFLD" id="SFLDS00003">
    <property type="entry name" value="Haloacid_Dehalogenase"/>
    <property type="match status" value="1"/>
</dbReference>
<dbReference type="PROSITE" id="PS01229">
    <property type="entry name" value="COF_2"/>
    <property type="match status" value="1"/>
</dbReference>
<comment type="subcellular location">
    <subcellularLocation>
        <location evidence="1">Endomembrane system</location>
        <topology evidence="1">Multi-pass membrane protein</topology>
    </subcellularLocation>
</comment>
<feature type="transmembrane region" description="Helical" evidence="11">
    <location>
        <begin position="487"/>
        <end position="510"/>
    </location>
</feature>
<dbReference type="GO" id="GO:0043682">
    <property type="term" value="F:P-type divalent copper transporter activity"/>
    <property type="evidence" value="ECO:0007669"/>
    <property type="project" value="TreeGrafter"/>
</dbReference>
<dbReference type="InterPro" id="IPR018303">
    <property type="entry name" value="ATPase_P-typ_P_site"/>
</dbReference>
<feature type="domain" description="HMA" evidence="12">
    <location>
        <begin position="10"/>
        <end position="75"/>
    </location>
</feature>
<keyword evidence="6" id="KW-0813">Transport</keyword>
<evidence type="ECO:0000256" key="8">
    <source>
        <dbReference type="ARBA" id="ARBA00022967"/>
    </source>
</evidence>
<dbReference type="InterPro" id="IPR023214">
    <property type="entry name" value="HAD_sf"/>
</dbReference>
<evidence type="ECO:0000256" key="4">
    <source>
        <dbReference type="ARBA" id="ARBA00022723"/>
    </source>
</evidence>
<evidence type="ECO:0000256" key="5">
    <source>
        <dbReference type="ARBA" id="ARBA00022737"/>
    </source>
</evidence>
<dbReference type="InterPro" id="IPR044492">
    <property type="entry name" value="P_typ_ATPase_HD_dom"/>
</dbReference>
<feature type="domain" description="HMA" evidence="12">
    <location>
        <begin position="86"/>
        <end position="155"/>
    </location>
</feature>
<feature type="transmembrane region" description="Helical" evidence="11">
    <location>
        <begin position="845"/>
        <end position="867"/>
    </location>
</feature>
<dbReference type="Pfam" id="PF00403">
    <property type="entry name" value="HMA"/>
    <property type="match status" value="2"/>
</dbReference>
<dbReference type="InterPro" id="IPR036163">
    <property type="entry name" value="HMA_dom_sf"/>
</dbReference>
<keyword evidence="6" id="KW-0186">Copper</keyword>
<dbReference type="SUPFAM" id="SSF81665">
    <property type="entry name" value="Calcium ATPase, transmembrane domain M"/>
    <property type="match status" value="1"/>
</dbReference>
<dbReference type="AlphaFoldDB" id="A0A0H3A6L2"/>
<accession>A0A0H3A6L2</accession>
<dbReference type="Pfam" id="PF00122">
    <property type="entry name" value="E1-E2_ATPase"/>
    <property type="match status" value="1"/>
</dbReference>
<dbReference type="Proteomes" id="UP000009173">
    <property type="component" value="Chromosome"/>
</dbReference>
<dbReference type="InterPro" id="IPR023299">
    <property type="entry name" value="ATPase_P-typ_cyto_dom_N"/>
</dbReference>
<dbReference type="GO" id="GO:0005524">
    <property type="term" value="F:ATP binding"/>
    <property type="evidence" value="ECO:0007669"/>
    <property type="project" value="InterPro"/>
</dbReference>
<dbReference type="PROSITE" id="PS50846">
    <property type="entry name" value="HMA_2"/>
    <property type="match status" value="2"/>
</dbReference>
<dbReference type="Gene3D" id="3.40.1110.10">
    <property type="entry name" value="Calcium-transporting ATPase, cytoplasmic domain N"/>
    <property type="match status" value="1"/>
</dbReference>
<evidence type="ECO:0000256" key="10">
    <source>
        <dbReference type="ARBA" id="ARBA00023136"/>
    </source>
</evidence>
<feature type="transmembrane region" description="Helical" evidence="11">
    <location>
        <begin position="292"/>
        <end position="310"/>
    </location>
</feature>
<proteinExistence type="inferred from homology"/>
<dbReference type="InterPro" id="IPR023298">
    <property type="entry name" value="ATPase_P-typ_TM_dom_sf"/>
</dbReference>
<dbReference type="SUPFAM" id="SSF81653">
    <property type="entry name" value="Calcium ATPase, transduction domain A"/>
    <property type="match status" value="1"/>
</dbReference>
<dbReference type="Pfam" id="PF00702">
    <property type="entry name" value="Hydrolase"/>
    <property type="match status" value="1"/>
</dbReference>
<feature type="transmembrane region" description="Helical" evidence="11">
    <location>
        <begin position="221"/>
        <end position="239"/>
    </location>
</feature>
<comment type="similarity">
    <text evidence="2">Belongs to the cation transport ATPase (P-type) (TC 3.A.3) family. Type IB subfamily.</text>
</comment>
<keyword evidence="7" id="KW-0460">Magnesium</keyword>
<protein>
    <submittedName>
        <fullName evidence="13">Heavy metal translocating P-type ATPase</fullName>
    </submittedName>
</protein>
<evidence type="ECO:0000256" key="3">
    <source>
        <dbReference type="ARBA" id="ARBA00022692"/>
    </source>
</evidence>
<dbReference type="NCBIfam" id="TIGR01494">
    <property type="entry name" value="ATPase_P-type"/>
    <property type="match status" value="2"/>
</dbReference>
<dbReference type="InterPro" id="IPR006122">
    <property type="entry name" value="HMA_Cu_ion-bd"/>
</dbReference>
<name>A0A0H3A6L2_NITV4</name>
<dbReference type="PRINTS" id="PR00119">
    <property type="entry name" value="CATATPASE"/>
</dbReference>
<evidence type="ECO:0000313" key="14">
    <source>
        <dbReference type="Proteomes" id="UP000009173"/>
    </source>
</evidence>
<feature type="transmembrane region" description="Helical" evidence="11">
    <location>
        <begin position="260"/>
        <end position="280"/>
    </location>
</feature>
<dbReference type="SFLD" id="SFLDG00002">
    <property type="entry name" value="C1.7:_P-type_atpase_like"/>
    <property type="match status" value="1"/>
</dbReference>
<dbReference type="NCBIfam" id="TIGR00003">
    <property type="entry name" value="copper ion binding protein"/>
    <property type="match status" value="2"/>
</dbReference>
<reference evidence="14" key="1">
    <citation type="journal article" date="2009" name="Environ. Microbiol.">
        <title>Contribution of mobile genetic elements to Desulfovibrio vulgaris genome plasticity.</title>
        <authorList>
            <person name="Walker C.B."/>
            <person name="Stolyar S."/>
            <person name="Chivian D."/>
            <person name="Pinel N."/>
            <person name="Gabster J.A."/>
            <person name="Dehal P.S."/>
            <person name="He Z."/>
            <person name="Yang Z.K."/>
            <person name="Yen H.C."/>
            <person name="Zhou J."/>
            <person name="Wall J.D."/>
            <person name="Hazen T.C."/>
            <person name="Arkin A.P."/>
            <person name="Stahl D.A."/>
        </authorList>
    </citation>
    <scope>NUCLEOTIDE SEQUENCE [LARGE SCALE GENOMIC DNA]</scope>
    <source>
        <strain evidence="14">DP4</strain>
    </source>
</reference>
<feature type="transmembrane region" description="Helical" evidence="11">
    <location>
        <begin position="873"/>
        <end position="892"/>
    </location>
</feature>
<dbReference type="KEGG" id="dvl:Dvul_0934"/>
<dbReference type="Gene3D" id="2.70.150.10">
    <property type="entry name" value="Calcium-transporting ATPase, cytoplasmic transduction domain A"/>
    <property type="match status" value="1"/>
</dbReference>